<reference evidence="4 5" key="1">
    <citation type="submission" date="2018-11" db="EMBL/GenBank/DDBJ databases">
        <title>Neisseria weixii sp. nov. isolated from the rectal contents of plateau pika (Ochotona cruzoniae).</title>
        <authorList>
            <person name="Zhang G."/>
        </authorList>
    </citation>
    <scope>NUCLEOTIDE SEQUENCE [LARGE SCALE GENOMIC DNA]</scope>
    <source>
        <strain evidence="4 5">10009</strain>
    </source>
</reference>
<protein>
    <submittedName>
        <fullName evidence="4">Site-specific integrase</fullName>
    </submittedName>
</protein>
<evidence type="ECO:0000313" key="4">
    <source>
        <dbReference type="EMBL" id="RPD83100.1"/>
    </source>
</evidence>
<organism evidence="4 5">
    <name type="scientific">Neisseria weixii</name>
    <dbReference type="NCBI Taxonomy" id="1853276"/>
    <lineage>
        <taxon>Bacteria</taxon>
        <taxon>Pseudomonadati</taxon>
        <taxon>Pseudomonadota</taxon>
        <taxon>Betaproteobacteria</taxon>
        <taxon>Neisseriales</taxon>
        <taxon>Neisseriaceae</taxon>
        <taxon>Neisseria</taxon>
    </lineage>
</organism>
<dbReference type="Proteomes" id="UP000272412">
    <property type="component" value="Unassembled WGS sequence"/>
</dbReference>
<feature type="domain" description="Tyr recombinase" evidence="3">
    <location>
        <begin position="149"/>
        <end position="319"/>
    </location>
</feature>
<dbReference type="InterPro" id="IPR013762">
    <property type="entry name" value="Integrase-like_cat_sf"/>
</dbReference>
<dbReference type="RefSeq" id="WP_123804003.1">
    <property type="nucleotide sequence ID" value="NZ_JBHSPY010000001.1"/>
</dbReference>
<dbReference type="GO" id="GO:0015074">
    <property type="term" value="P:DNA integration"/>
    <property type="evidence" value="ECO:0007669"/>
    <property type="project" value="UniProtKB-KW"/>
</dbReference>
<dbReference type="PANTHER" id="PTHR30349:SF64">
    <property type="entry name" value="PROPHAGE INTEGRASE INTD-RELATED"/>
    <property type="match status" value="1"/>
</dbReference>
<dbReference type="GO" id="GO:0006310">
    <property type="term" value="P:DNA recombination"/>
    <property type="evidence" value="ECO:0007669"/>
    <property type="project" value="UniProtKB-KW"/>
</dbReference>
<comment type="caution">
    <text evidence="4">The sequence shown here is derived from an EMBL/GenBank/DDBJ whole genome shotgun (WGS) entry which is preliminary data.</text>
</comment>
<dbReference type="EMBL" id="RPFL01000080">
    <property type="protein sequence ID" value="RPD83100.1"/>
    <property type="molecule type" value="Genomic_DNA"/>
</dbReference>
<dbReference type="CDD" id="cd00796">
    <property type="entry name" value="INT_Rci_Hp1_C"/>
    <property type="match status" value="1"/>
</dbReference>
<keyword evidence="5" id="KW-1185">Reference proteome</keyword>
<dbReference type="PROSITE" id="PS51898">
    <property type="entry name" value="TYR_RECOMBINASE"/>
    <property type="match status" value="1"/>
</dbReference>
<dbReference type="SUPFAM" id="SSF56349">
    <property type="entry name" value="DNA breaking-rejoining enzymes"/>
    <property type="match status" value="1"/>
</dbReference>
<proteinExistence type="predicted"/>
<dbReference type="PANTHER" id="PTHR30349">
    <property type="entry name" value="PHAGE INTEGRASE-RELATED"/>
    <property type="match status" value="1"/>
</dbReference>
<evidence type="ECO:0000313" key="5">
    <source>
        <dbReference type="Proteomes" id="UP000272412"/>
    </source>
</evidence>
<dbReference type="OrthoDB" id="662444at2"/>
<evidence type="ECO:0000256" key="1">
    <source>
        <dbReference type="ARBA" id="ARBA00022908"/>
    </source>
</evidence>
<dbReference type="AlphaFoldDB" id="A0A3N4MTU9"/>
<keyword evidence="2" id="KW-0233">DNA recombination</keyword>
<dbReference type="Pfam" id="PF00589">
    <property type="entry name" value="Phage_integrase"/>
    <property type="match status" value="1"/>
</dbReference>
<evidence type="ECO:0000256" key="2">
    <source>
        <dbReference type="ARBA" id="ARBA00023172"/>
    </source>
</evidence>
<keyword evidence="1" id="KW-0229">DNA integration</keyword>
<gene>
    <name evidence="4" type="ORF">EGK74_13495</name>
</gene>
<sequence>MYQRNGIWYIDFIAPSGKRVRRSAQTKEKREAEELRDKLKYEAWRISQLGEKPKRIWDEAALRWIQEKSHKKTIADDMAKINTLTQLRGVFLHHIDRDLIHSIVAKLPCKNSTKNRYLSLIRSILRAAVNKWEWLEKAPYIEEYKEDNGRIRWLKPEEAQRLIDVAKPRYFADLIIFSLNTGLRQANVLGLKWNQVDLERKVCWFHSDEMKAGQALGVALNQTAVSVLERQIGRHETFVFVNKRGKPITDINSRYWKSSLEEAGIEDFTWHDLRHTWASWLVQRGVPLRVLQEMGGWKTLAMVQRYSHLSPEHLHQHAQVLHDLVNHVDTGNVLFDTDKAQSKKTA</sequence>
<evidence type="ECO:0000259" key="3">
    <source>
        <dbReference type="PROSITE" id="PS51898"/>
    </source>
</evidence>
<accession>A0A3N4MTU9</accession>
<dbReference type="GO" id="GO:0003677">
    <property type="term" value="F:DNA binding"/>
    <property type="evidence" value="ECO:0007669"/>
    <property type="project" value="InterPro"/>
</dbReference>
<dbReference type="InterPro" id="IPR011010">
    <property type="entry name" value="DNA_brk_join_enz"/>
</dbReference>
<name>A0A3N4MTU9_9NEIS</name>
<dbReference type="InterPro" id="IPR002104">
    <property type="entry name" value="Integrase_catalytic"/>
</dbReference>
<dbReference type="Gene3D" id="1.10.443.10">
    <property type="entry name" value="Intergrase catalytic core"/>
    <property type="match status" value="1"/>
</dbReference>
<dbReference type="InterPro" id="IPR050090">
    <property type="entry name" value="Tyrosine_recombinase_XerCD"/>
</dbReference>